<dbReference type="AlphaFoldDB" id="A0AAV0BX23"/>
<sequence length="117" mass="13460">MEGLRVIEDSCLPIKTKGIILLGKFRFGLYQEEDSLVYLNSIKALFKLVEKYPDEICDWLNLIYESLKDQSGDREKAASKLENDNGNDVIEWDKRLINKKLRVGKAMVLIIQRAGKV</sequence>
<evidence type="ECO:0000259" key="1">
    <source>
        <dbReference type="Pfam" id="PF10363"/>
    </source>
</evidence>
<comment type="caution">
    <text evidence="2">The sequence shown here is derived from an EMBL/GenBank/DDBJ whole genome shotgun (WGS) entry which is preliminary data.</text>
</comment>
<dbReference type="Pfam" id="PF10363">
    <property type="entry name" value="RTP1_C1"/>
    <property type="match status" value="1"/>
</dbReference>
<dbReference type="Proteomes" id="UP001153365">
    <property type="component" value="Unassembled WGS sequence"/>
</dbReference>
<evidence type="ECO:0000313" key="2">
    <source>
        <dbReference type="EMBL" id="CAH7690834.1"/>
    </source>
</evidence>
<dbReference type="EMBL" id="CALTRL010006412">
    <property type="protein sequence ID" value="CAH7690834.1"/>
    <property type="molecule type" value="Genomic_DNA"/>
</dbReference>
<evidence type="ECO:0000313" key="3">
    <source>
        <dbReference type="Proteomes" id="UP001153365"/>
    </source>
</evidence>
<proteinExistence type="predicted"/>
<organism evidence="2 3">
    <name type="scientific">Phakopsora pachyrhizi</name>
    <name type="common">Asian soybean rust disease fungus</name>
    <dbReference type="NCBI Taxonomy" id="170000"/>
    <lineage>
        <taxon>Eukaryota</taxon>
        <taxon>Fungi</taxon>
        <taxon>Dikarya</taxon>
        <taxon>Basidiomycota</taxon>
        <taxon>Pucciniomycotina</taxon>
        <taxon>Pucciniomycetes</taxon>
        <taxon>Pucciniales</taxon>
        <taxon>Phakopsoraceae</taxon>
        <taxon>Phakopsora</taxon>
    </lineage>
</organism>
<keyword evidence="3" id="KW-1185">Reference proteome</keyword>
<reference evidence="2" key="1">
    <citation type="submission" date="2022-06" db="EMBL/GenBank/DDBJ databases">
        <authorList>
            <consortium name="SYNGENTA / RWTH Aachen University"/>
        </authorList>
    </citation>
    <scope>NUCLEOTIDE SEQUENCE</scope>
</reference>
<accession>A0AAV0BX23</accession>
<name>A0AAV0BX23_PHAPC</name>
<protein>
    <recommendedName>
        <fullName evidence="1">RNA polymerase II assembly factor Rtp1 C-terminal domain-containing protein</fullName>
    </recommendedName>
</protein>
<gene>
    <name evidence="2" type="ORF">PPACK8108_LOCUS26301</name>
</gene>
<dbReference type="InterPro" id="IPR019451">
    <property type="entry name" value="Rtp1_C1"/>
</dbReference>
<feature type="domain" description="RNA polymerase II assembly factor Rtp1 C-terminal" evidence="1">
    <location>
        <begin position="31"/>
        <end position="116"/>
    </location>
</feature>